<proteinExistence type="predicted"/>
<evidence type="ECO:0000313" key="1">
    <source>
        <dbReference type="EMBL" id="AKO84211.1"/>
    </source>
</evidence>
<organism evidence="1 2">
    <name type="scientific">Fox circovirus</name>
    <dbReference type="NCBI Taxonomy" id="1678251"/>
    <lineage>
        <taxon>Viruses</taxon>
        <taxon>Monodnaviria</taxon>
        <taxon>Shotokuvirae</taxon>
        <taxon>Cressdnaviricota</taxon>
        <taxon>Arfiviricetes</taxon>
        <taxon>Cirlivirales</taxon>
        <taxon>Circoviridae</taxon>
        <taxon>Circovirus</taxon>
        <taxon>Circovirus canine</taxon>
    </lineage>
</organism>
<reference evidence="1 2" key="1">
    <citation type="journal article" date="2015" name="Emerg. Infect. Dis.">
        <title>Detection of Circovirus in Foxes with Meningoencephalitis, United Kingdom, 2009-2013.</title>
        <authorList>
            <person name="Bexton S."/>
            <person name="Wiersma L.C."/>
            <person name="Getu S."/>
            <person name="van Run P.R."/>
            <person name="Verjans G.M."/>
            <person name="Schipper D."/>
            <person name="Schapendonk C.M."/>
            <person name="Bodewes R."/>
            <person name="Oldroyd L."/>
            <person name="Haagmans B.L."/>
            <person name="Koopmans M.M."/>
            <person name="Smits S.L."/>
        </authorList>
    </citation>
    <scope>NUCLEOTIDE SEQUENCE [LARGE SCALE GENOMIC DNA]</scope>
    <source>
        <strain evidence="1">VS7100005</strain>
    </source>
</reference>
<evidence type="ECO:0000313" key="2">
    <source>
        <dbReference type="Proteomes" id="UP000110772"/>
    </source>
</evidence>
<accession>A0A0H4K8Y0</accession>
<name>A0A0H4K8Y0_9CIRC</name>
<dbReference type="Proteomes" id="UP000110772">
    <property type="component" value="Segment"/>
</dbReference>
<protein>
    <submittedName>
        <fullName evidence="1">Uncharacterized protein</fullName>
    </submittedName>
</protein>
<dbReference type="EMBL" id="KP260927">
    <property type="protein sequence ID" value="AKO84211.1"/>
    <property type="molecule type" value="Genomic_DNA"/>
</dbReference>
<sequence length="123" mass="12974">MSYWTWGIGDVEVSGVVDLISFICLRDILRPFHTMLAPCITETQGWPLVSHGAVAVGLDTSCVNIGFGVSPLLNPEAMLKLLDEALSCRGSYMKGALFGSFGGSVVPGTAPGSRCDLVAFPLP</sequence>